<comment type="caution">
    <text evidence="2">The sequence shown here is derived from an EMBL/GenBank/DDBJ whole genome shotgun (WGS) entry which is preliminary data.</text>
</comment>
<dbReference type="InterPro" id="IPR002575">
    <property type="entry name" value="Aminoglycoside_PTrfase"/>
</dbReference>
<accession>A0A8K0X2G2</accession>
<feature type="domain" description="Aminoglycoside phosphotransferase" evidence="1">
    <location>
        <begin position="1"/>
        <end position="143"/>
    </location>
</feature>
<dbReference type="Proteomes" id="UP000813385">
    <property type="component" value="Unassembled WGS sequence"/>
</dbReference>
<organism evidence="2 3">
    <name type="scientific">Plectosphaerella cucumerina</name>
    <dbReference type="NCBI Taxonomy" id="40658"/>
    <lineage>
        <taxon>Eukaryota</taxon>
        <taxon>Fungi</taxon>
        <taxon>Dikarya</taxon>
        <taxon>Ascomycota</taxon>
        <taxon>Pezizomycotina</taxon>
        <taxon>Sordariomycetes</taxon>
        <taxon>Hypocreomycetidae</taxon>
        <taxon>Glomerellales</taxon>
        <taxon>Plectosphaerellaceae</taxon>
        <taxon>Plectosphaerella</taxon>
    </lineage>
</organism>
<evidence type="ECO:0000313" key="2">
    <source>
        <dbReference type="EMBL" id="KAH7358415.1"/>
    </source>
</evidence>
<gene>
    <name evidence="2" type="ORF">B0T11DRAFT_103637</name>
</gene>
<proteinExistence type="predicted"/>
<evidence type="ECO:0000313" key="3">
    <source>
        <dbReference type="Proteomes" id="UP000813385"/>
    </source>
</evidence>
<dbReference type="AlphaFoldDB" id="A0A8K0X2G2"/>
<dbReference type="InterPro" id="IPR011009">
    <property type="entry name" value="Kinase-like_dom_sf"/>
</dbReference>
<dbReference type="InterPro" id="IPR051678">
    <property type="entry name" value="AGP_Transferase"/>
</dbReference>
<evidence type="ECO:0000259" key="1">
    <source>
        <dbReference type="Pfam" id="PF01636"/>
    </source>
</evidence>
<dbReference type="EMBL" id="JAGPXD010000004">
    <property type="protein sequence ID" value="KAH7358415.1"/>
    <property type="molecule type" value="Genomic_DNA"/>
</dbReference>
<dbReference type="PANTHER" id="PTHR21310:SF54">
    <property type="entry name" value="AMINOGLYCOSIDE PHOSPHOTRANSFERASE DOMAIN-CONTAINING PROTEIN"/>
    <property type="match status" value="1"/>
</dbReference>
<reference evidence="2" key="1">
    <citation type="journal article" date="2021" name="Nat. Commun.">
        <title>Genetic determinants of endophytism in the Arabidopsis root mycobiome.</title>
        <authorList>
            <person name="Mesny F."/>
            <person name="Miyauchi S."/>
            <person name="Thiergart T."/>
            <person name="Pickel B."/>
            <person name="Atanasova L."/>
            <person name="Karlsson M."/>
            <person name="Huettel B."/>
            <person name="Barry K.W."/>
            <person name="Haridas S."/>
            <person name="Chen C."/>
            <person name="Bauer D."/>
            <person name="Andreopoulos W."/>
            <person name="Pangilinan J."/>
            <person name="LaButti K."/>
            <person name="Riley R."/>
            <person name="Lipzen A."/>
            <person name="Clum A."/>
            <person name="Drula E."/>
            <person name="Henrissat B."/>
            <person name="Kohler A."/>
            <person name="Grigoriev I.V."/>
            <person name="Martin F.M."/>
            <person name="Hacquard S."/>
        </authorList>
    </citation>
    <scope>NUCLEOTIDE SEQUENCE</scope>
    <source>
        <strain evidence="2">MPI-CAGE-AT-0016</strain>
    </source>
</reference>
<dbReference type="Pfam" id="PF01636">
    <property type="entry name" value="APH"/>
    <property type="match status" value="1"/>
</dbReference>
<dbReference type="OrthoDB" id="3250044at2759"/>
<protein>
    <recommendedName>
        <fullName evidence="1">Aminoglycoside phosphotransferase domain-containing protein</fullName>
    </recommendedName>
</protein>
<dbReference type="SUPFAM" id="SSF56112">
    <property type="entry name" value="Protein kinase-like (PK-like)"/>
    <property type="match status" value="1"/>
</dbReference>
<name>A0A8K0X2G2_9PEZI</name>
<sequence>MSLIRGQTLGERWDFLTRDEKKSVCGQLGQIMNTLRDTDQPPAHKVIGSAMSRPIQDNYFRDGREAGPFRSVNAFNDYVQLEAISQLPMSERPEDPYRSLLPDKGHIVFTHANLQLQNIFVSQTSGQIRIAGIVDWEQAGWYPG</sequence>
<dbReference type="PANTHER" id="PTHR21310">
    <property type="entry name" value="AMINOGLYCOSIDE PHOSPHOTRANSFERASE-RELATED-RELATED"/>
    <property type="match status" value="1"/>
</dbReference>
<keyword evidence="3" id="KW-1185">Reference proteome</keyword>
<dbReference type="Gene3D" id="3.90.1200.10">
    <property type="match status" value="1"/>
</dbReference>